<dbReference type="InterPro" id="IPR026444">
    <property type="entry name" value="Secre_tail"/>
</dbReference>
<reference evidence="4 5" key="1">
    <citation type="journal article" date="2010" name="Syst. Appl. Microbiol.">
        <title>Four new species of Chryseobacterium from the rhizosphere of coastal sand dune plants, Chryseobacterium elymi sp. nov., Chryseobacterium hagamense sp. nov., Chryseobacterium lathyri sp. nov. and Chryseobacterium rhizosphaerae sp. nov.</title>
        <authorList>
            <person name="Cho S.H."/>
            <person name="Lee K.S."/>
            <person name="Shin D.S."/>
            <person name="Han J.H."/>
            <person name="Park K.S."/>
            <person name="Lee C.H."/>
            <person name="Park K.H."/>
            <person name="Kim S.B."/>
        </authorList>
    </citation>
    <scope>NUCLEOTIDE SEQUENCE [LARGE SCALE GENOMIC DNA]</scope>
    <source>
        <strain evidence="4 5">KCTC 22547</strain>
    </source>
</reference>
<organism evidence="4 5">
    <name type="scientific">Chryseobacterium elymi</name>
    <dbReference type="NCBI Taxonomy" id="395936"/>
    <lineage>
        <taxon>Bacteria</taxon>
        <taxon>Pseudomonadati</taxon>
        <taxon>Bacteroidota</taxon>
        <taxon>Flavobacteriia</taxon>
        <taxon>Flavobacteriales</taxon>
        <taxon>Weeksellaceae</taxon>
        <taxon>Chryseobacterium group</taxon>
        <taxon>Chryseobacterium</taxon>
    </lineage>
</organism>
<evidence type="ECO:0000259" key="2">
    <source>
        <dbReference type="Pfam" id="PF18962"/>
    </source>
</evidence>
<feature type="domain" description="GEVED" evidence="3">
    <location>
        <begin position="87"/>
        <end position="178"/>
    </location>
</feature>
<feature type="domain" description="Secretion system C-terminal sorting" evidence="2">
    <location>
        <begin position="365"/>
        <end position="430"/>
    </location>
</feature>
<proteinExistence type="predicted"/>
<evidence type="ECO:0000313" key="5">
    <source>
        <dbReference type="Proteomes" id="UP000257030"/>
    </source>
</evidence>
<keyword evidence="5" id="KW-1185">Reference proteome</keyword>
<dbReference type="Proteomes" id="UP000257030">
    <property type="component" value="Unassembled WGS sequence"/>
</dbReference>
<dbReference type="NCBIfam" id="TIGR04183">
    <property type="entry name" value="Por_Secre_tail"/>
    <property type="match status" value="1"/>
</dbReference>
<evidence type="ECO:0000256" key="1">
    <source>
        <dbReference type="ARBA" id="ARBA00022729"/>
    </source>
</evidence>
<evidence type="ECO:0000313" key="4">
    <source>
        <dbReference type="EMBL" id="REC78599.1"/>
    </source>
</evidence>
<dbReference type="AlphaFoldDB" id="A0A3D9DKV6"/>
<name>A0A3D9DKV6_9FLAO</name>
<evidence type="ECO:0000259" key="3">
    <source>
        <dbReference type="Pfam" id="PF20009"/>
    </source>
</evidence>
<protein>
    <submittedName>
        <fullName evidence="4">Uncharacterized protein</fullName>
    </submittedName>
</protein>
<feature type="domain" description="GEVED" evidence="3">
    <location>
        <begin position="257"/>
        <end position="346"/>
    </location>
</feature>
<comment type="caution">
    <text evidence="4">The sequence shown here is derived from an EMBL/GenBank/DDBJ whole genome shotgun (WGS) entry which is preliminary data.</text>
</comment>
<dbReference type="OrthoDB" id="614723at2"/>
<dbReference type="Pfam" id="PF20009">
    <property type="entry name" value="GEVED"/>
    <property type="match status" value="2"/>
</dbReference>
<dbReference type="RefSeq" id="WP_116011789.1">
    <property type="nucleotide sequence ID" value="NZ_QNUH01000006.1"/>
</dbReference>
<dbReference type="InterPro" id="IPR045474">
    <property type="entry name" value="GEVED"/>
</dbReference>
<dbReference type="Pfam" id="PF18962">
    <property type="entry name" value="Por_Secre_tail"/>
    <property type="match status" value="1"/>
</dbReference>
<dbReference type="EMBL" id="QNUH01000006">
    <property type="protein sequence ID" value="REC78599.1"/>
    <property type="molecule type" value="Genomic_DNA"/>
</dbReference>
<sequence>MKKLSTLSAVVFYMTMNAQYCTPAFQYGADSNMITYVSFENINNASTSQSGNAQVYEDFTSMSADLQAGNSYQISVKGPSGTFPSDVMVFVDFNGNGNFDDAGEIFYIGRLAAANPFNAFTVNGTITVPLNAVSGATRLRVLKNTNTAAYSDPNAANSISTACDTGLRAGQAEDYTVNITGNNAVFPSPYCGAENVTSLTVSEITKVEFTGISNESHIDGASDAVENFTATVFSVNRGNSYPITVTGGTQGQITVSVYAYIDLNQNNVFDPNEVFNLGYLDNSDPIPGKQSGVTSGTIAIPADAMLGETRFRIVKAYESSSWMGTLENLPCPAGWFIGQVEDYTLNVLASNLATSEVTKKSSAKIYPNPTSGSVTVQTEKGLEKYEVYSVSGQKLLEGTSGVVNMNGFTPGTYLIRIYTKDKKSITEKIIKK</sequence>
<accession>A0A3D9DKV6</accession>
<keyword evidence="1" id="KW-0732">Signal</keyword>
<gene>
    <name evidence="4" type="ORF">DRF60_09125</name>
</gene>